<keyword evidence="5 6" id="KW-0472">Membrane</keyword>
<accession>A0A413V3D1</accession>
<dbReference type="PANTHER" id="PTHR30250:SF26">
    <property type="entry name" value="PSMA PROTEIN"/>
    <property type="match status" value="1"/>
</dbReference>
<feature type="transmembrane region" description="Helical" evidence="6">
    <location>
        <begin position="45"/>
        <end position="68"/>
    </location>
</feature>
<evidence type="ECO:0000256" key="6">
    <source>
        <dbReference type="SAM" id="Phobius"/>
    </source>
</evidence>
<feature type="transmembrane region" description="Helical" evidence="6">
    <location>
        <begin position="16"/>
        <end position="33"/>
    </location>
</feature>
<feature type="transmembrane region" description="Helical" evidence="6">
    <location>
        <begin position="438"/>
        <end position="460"/>
    </location>
</feature>
<dbReference type="Proteomes" id="UP000283482">
    <property type="component" value="Unassembled WGS sequence"/>
</dbReference>
<evidence type="ECO:0000256" key="2">
    <source>
        <dbReference type="ARBA" id="ARBA00022475"/>
    </source>
</evidence>
<feature type="transmembrane region" description="Helical" evidence="6">
    <location>
        <begin position="269"/>
        <end position="286"/>
    </location>
</feature>
<feature type="transmembrane region" description="Helical" evidence="6">
    <location>
        <begin position="472"/>
        <end position="492"/>
    </location>
</feature>
<evidence type="ECO:0000256" key="5">
    <source>
        <dbReference type="ARBA" id="ARBA00023136"/>
    </source>
</evidence>
<feature type="transmembrane region" description="Helical" evidence="6">
    <location>
        <begin position="127"/>
        <end position="149"/>
    </location>
</feature>
<dbReference type="InterPro" id="IPR002528">
    <property type="entry name" value="MATE_fam"/>
</dbReference>
<dbReference type="Pfam" id="PF01554">
    <property type="entry name" value="MatE"/>
    <property type="match status" value="1"/>
</dbReference>
<dbReference type="GO" id="GO:0015297">
    <property type="term" value="F:antiporter activity"/>
    <property type="evidence" value="ECO:0007669"/>
    <property type="project" value="InterPro"/>
</dbReference>
<keyword evidence="3 6" id="KW-0812">Transmembrane</keyword>
<name>A0A413V3D1_BACSE</name>
<reference evidence="7 8" key="1">
    <citation type="submission" date="2018-08" db="EMBL/GenBank/DDBJ databases">
        <title>A genome reference for cultivated species of the human gut microbiota.</title>
        <authorList>
            <person name="Zou Y."/>
            <person name="Xue W."/>
            <person name="Luo G."/>
        </authorList>
    </citation>
    <scope>NUCLEOTIDE SEQUENCE [LARGE SCALE GENOMIC DNA]</scope>
    <source>
        <strain evidence="7 8">AM40-34</strain>
    </source>
</reference>
<feature type="transmembrane region" description="Helical" evidence="6">
    <location>
        <begin position="404"/>
        <end position="426"/>
    </location>
</feature>
<evidence type="ECO:0000256" key="4">
    <source>
        <dbReference type="ARBA" id="ARBA00022989"/>
    </source>
</evidence>
<dbReference type="InterPro" id="IPR050833">
    <property type="entry name" value="Poly_Biosynth_Transport"/>
</dbReference>
<comment type="subcellular location">
    <subcellularLocation>
        <location evidence="1">Cell membrane</location>
        <topology evidence="1">Multi-pass membrane protein</topology>
    </subcellularLocation>
</comment>
<dbReference type="AlphaFoldDB" id="A0A413V3D1"/>
<feature type="transmembrane region" description="Helical" evidence="6">
    <location>
        <begin position="161"/>
        <end position="182"/>
    </location>
</feature>
<evidence type="ECO:0000256" key="1">
    <source>
        <dbReference type="ARBA" id="ARBA00004651"/>
    </source>
</evidence>
<evidence type="ECO:0000313" key="8">
    <source>
        <dbReference type="Proteomes" id="UP000283482"/>
    </source>
</evidence>
<feature type="transmembrane region" description="Helical" evidence="6">
    <location>
        <begin position="378"/>
        <end position="398"/>
    </location>
</feature>
<feature type="transmembrane region" description="Helical" evidence="6">
    <location>
        <begin position="89"/>
        <end position="115"/>
    </location>
</feature>
<feature type="transmembrane region" description="Helical" evidence="6">
    <location>
        <begin position="188"/>
        <end position="209"/>
    </location>
</feature>
<dbReference type="EMBL" id="QSGN01000024">
    <property type="protein sequence ID" value="RHB28080.1"/>
    <property type="molecule type" value="Genomic_DNA"/>
</dbReference>
<evidence type="ECO:0000313" key="7">
    <source>
        <dbReference type="EMBL" id="RHB28080.1"/>
    </source>
</evidence>
<protein>
    <submittedName>
        <fullName evidence="7">Polysaccharide biosynthesis protein</fullName>
    </submittedName>
</protein>
<organism evidence="7 8">
    <name type="scientific">Bacteroides stercoris</name>
    <dbReference type="NCBI Taxonomy" id="46506"/>
    <lineage>
        <taxon>Bacteria</taxon>
        <taxon>Pseudomonadati</taxon>
        <taxon>Bacteroidota</taxon>
        <taxon>Bacteroidia</taxon>
        <taxon>Bacteroidales</taxon>
        <taxon>Bacteroidaceae</taxon>
        <taxon>Bacteroides</taxon>
    </lineage>
</organism>
<feature type="transmembrane region" description="Helical" evidence="6">
    <location>
        <begin position="230"/>
        <end position="249"/>
    </location>
</feature>
<comment type="caution">
    <text evidence="7">The sequence shown here is derived from an EMBL/GenBank/DDBJ whole genome shotgun (WGS) entry which is preliminary data.</text>
</comment>
<feature type="transmembrane region" description="Helical" evidence="6">
    <location>
        <begin position="348"/>
        <end position="366"/>
    </location>
</feature>
<dbReference type="RefSeq" id="WP_117907204.1">
    <property type="nucleotide sequence ID" value="NZ_CAXVLE010000030.1"/>
</dbReference>
<dbReference type="GO" id="GO:0042910">
    <property type="term" value="F:xenobiotic transmembrane transporter activity"/>
    <property type="evidence" value="ECO:0007669"/>
    <property type="project" value="InterPro"/>
</dbReference>
<evidence type="ECO:0000256" key="3">
    <source>
        <dbReference type="ARBA" id="ARBA00022692"/>
    </source>
</evidence>
<feature type="transmembrane region" description="Helical" evidence="6">
    <location>
        <begin position="307"/>
        <end position="328"/>
    </location>
</feature>
<dbReference type="GO" id="GO:0005886">
    <property type="term" value="C:plasma membrane"/>
    <property type="evidence" value="ECO:0007669"/>
    <property type="project" value="UniProtKB-SubCell"/>
</dbReference>
<keyword evidence="4 6" id="KW-1133">Transmembrane helix</keyword>
<gene>
    <name evidence="7" type="ORF">DW889_10350</name>
</gene>
<proteinExistence type="predicted"/>
<keyword evidence="2" id="KW-1003">Cell membrane</keyword>
<sequence length="508" mass="57247">MSQTSENNKRIAKNTVLLYIRMFISVIVGLYTSRVVLNTLGVEDYGVYNVVGGIVAMFSFLNASMSGATSRFLTYELGKNNLFKLEQTFSSAMVIHIGIAVAVFILAETIGIWFLMNKLVIPESRMLAAHIVFQLSILAMMVTITQVPYNASIIAHEKMDVYAYVELLNVFLKLGIVFLLLLGKTDKLILYALLTFIVSLIIALIYRVYCMRHFSECHLKRKIYVDVIKPMLSFSCWDLYGNMAVSFRVQGVTMLLNMFYGPLLNAANGIANNVHGIILGFANNVIMAFRPQIIKGYAEGDIRRMSYLIENAIKFTLCLYLIIALPLFAEADYVLKLWLKTVPDYTVFFLRVVLICSFFRLGSNIMNIAIHATGKIKMVSFISGTFFLLNIPLMYVVMNLGSGAYIAYFVLIPIDIITTMVGVYIAKSLINQLNVKNVVFKGYGLNLLMIAIVLPVFYGIQINFDSGLLRLFLSTLASLVFSALFIYIVMLNKHQRKLILAKIGFFRN</sequence>
<dbReference type="PANTHER" id="PTHR30250">
    <property type="entry name" value="PST FAMILY PREDICTED COLANIC ACID TRANSPORTER"/>
    <property type="match status" value="1"/>
</dbReference>